<protein>
    <submittedName>
        <fullName evidence="1">DUF803-domain-containing protein</fullName>
    </submittedName>
</protein>
<evidence type="ECO:0000313" key="2">
    <source>
        <dbReference type="Proteomes" id="UP000814140"/>
    </source>
</evidence>
<comment type="caution">
    <text evidence="1">The sequence shown here is derived from an EMBL/GenBank/DDBJ whole genome shotgun (WGS) entry which is preliminary data.</text>
</comment>
<accession>A0ACB8T9T7</accession>
<reference evidence="1" key="2">
    <citation type="journal article" date="2022" name="New Phytol.">
        <title>Evolutionary transition to the ectomycorrhizal habit in the genomes of a hyperdiverse lineage of mushroom-forming fungi.</title>
        <authorList>
            <person name="Looney B."/>
            <person name="Miyauchi S."/>
            <person name="Morin E."/>
            <person name="Drula E."/>
            <person name="Courty P.E."/>
            <person name="Kohler A."/>
            <person name="Kuo A."/>
            <person name="LaButti K."/>
            <person name="Pangilinan J."/>
            <person name="Lipzen A."/>
            <person name="Riley R."/>
            <person name="Andreopoulos W."/>
            <person name="He G."/>
            <person name="Johnson J."/>
            <person name="Nolan M."/>
            <person name="Tritt A."/>
            <person name="Barry K.W."/>
            <person name="Grigoriev I.V."/>
            <person name="Nagy L.G."/>
            <person name="Hibbett D."/>
            <person name="Henrissat B."/>
            <person name="Matheny P.B."/>
            <person name="Labbe J."/>
            <person name="Martin F.M."/>
        </authorList>
    </citation>
    <scope>NUCLEOTIDE SEQUENCE</scope>
    <source>
        <strain evidence="1">HHB10654</strain>
    </source>
</reference>
<sequence>MVDDKYIGLFLAMSGSLAIGASSIITKMGLNDAATQDRAYASENHAYLKNGIWWTGLSVLANFAAYTFAPPILVTPLGSISVITGAVLASYILKEELGHLGRLGCTLCVIGSLIIVLHAPADKDIQTVDDILRFAKQPGFLFYCFTVIVYTVVVLYAFAPTYGRTKPIVYVSISSLFGSVSIMAIKGFGIAVKLTIAGNNQFTHPSTYFFAIMMTICIMIQLNYINKALDIFSTNIVNTMYYVGFSTTTIVASLILFHGFNTEDPSTDLSLLAGFIVTFLGIHLLEVSRQSQSKTALSAYSALESGVVVPRVFLHRTSVDRPSTISAVGHARRTSRQSTPRAQATLFEALDADDVASAEAIRLRRFSGEDGEDNGFEAANKMVWQDHTDSPRESMSSIDSS</sequence>
<keyword evidence="2" id="KW-1185">Reference proteome</keyword>
<organism evidence="1 2">
    <name type="scientific">Artomyces pyxidatus</name>
    <dbReference type="NCBI Taxonomy" id="48021"/>
    <lineage>
        <taxon>Eukaryota</taxon>
        <taxon>Fungi</taxon>
        <taxon>Dikarya</taxon>
        <taxon>Basidiomycota</taxon>
        <taxon>Agaricomycotina</taxon>
        <taxon>Agaricomycetes</taxon>
        <taxon>Russulales</taxon>
        <taxon>Auriscalpiaceae</taxon>
        <taxon>Artomyces</taxon>
    </lineage>
</organism>
<dbReference type="Proteomes" id="UP000814140">
    <property type="component" value="Unassembled WGS sequence"/>
</dbReference>
<gene>
    <name evidence="1" type="ORF">BV25DRAFT_1799294</name>
</gene>
<proteinExistence type="predicted"/>
<name>A0ACB8T9T7_9AGAM</name>
<reference evidence="1" key="1">
    <citation type="submission" date="2021-03" db="EMBL/GenBank/DDBJ databases">
        <authorList>
            <consortium name="DOE Joint Genome Institute"/>
            <person name="Ahrendt S."/>
            <person name="Looney B.P."/>
            <person name="Miyauchi S."/>
            <person name="Morin E."/>
            <person name="Drula E."/>
            <person name="Courty P.E."/>
            <person name="Chicoki N."/>
            <person name="Fauchery L."/>
            <person name="Kohler A."/>
            <person name="Kuo A."/>
            <person name="Labutti K."/>
            <person name="Pangilinan J."/>
            <person name="Lipzen A."/>
            <person name="Riley R."/>
            <person name="Andreopoulos W."/>
            <person name="He G."/>
            <person name="Johnson J."/>
            <person name="Barry K.W."/>
            <person name="Grigoriev I.V."/>
            <person name="Nagy L."/>
            <person name="Hibbett D."/>
            <person name="Henrissat B."/>
            <person name="Matheny P.B."/>
            <person name="Labbe J."/>
            <person name="Martin F."/>
        </authorList>
    </citation>
    <scope>NUCLEOTIDE SEQUENCE</scope>
    <source>
        <strain evidence="1">HHB10654</strain>
    </source>
</reference>
<evidence type="ECO:0000313" key="1">
    <source>
        <dbReference type="EMBL" id="KAI0065287.1"/>
    </source>
</evidence>
<dbReference type="EMBL" id="MU277196">
    <property type="protein sequence ID" value="KAI0065287.1"/>
    <property type="molecule type" value="Genomic_DNA"/>
</dbReference>